<evidence type="ECO:0000313" key="1">
    <source>
        <dbReference type="EMBL" id="UXH43354.1"/>
    </source>
</evidence>
<reference evidence="1" key="1">
    <citation type="submission" date="2022-09" db="EMBL/GenBank/DDBJ databases">
        <title>Complete genome sequence of Rossellomorea vietnamensis strain RL-WG62, a newly isolated PGPR with the potential for plant salinity stress alleviation.</title>
        <authorList>
            <person name="Ren L."/>
            <person name="Wang G."/>
            <person name="Hu H."/>
        </authorList>
    </citation>
    <scope>NUCLEOTIDE SEQUENCE</scope>
    <source>
        <strain evidence="1">RL-WG62</strain>
    </source>
</reference>
<gene>
    <name evidence="1" type="ORF">N5C46_17035</name>
</gene>
<dbReference type="Proteomes" id="UP001064027">
    <property type="component" value="Chromosome"/>
</dbReference>
<accession>A0ACD4C512</accession>
<sequence>MNNEKGITLLEVLLSMVLLSIVLLTIVNFFPQMGRMNVYNGEKMKAVNIARTELAEWKDNGSLVIPPPPYKKETGPEPDTYFYYTAAIDGFNLHVMINKQSDLDAVGSPSSTKAHSIQVQVLEDQKVVSETYGYMMVNE</sequence>
<dbReference type="EMBL" id="CP104558">
    <property type="protein sequence ID" value="UXH43354.1"/>
    <property type="molecule type" value="Genomic_DNA"/>
</dbReference>
<keyword evidence="2" id="KW-1185">Reference proteome</keyword>
<protein>
    <submittedName>
        <fullName evidence="1">Prepilin-type N-terminal cleavage/methylation domain-containing protein</fullName>
    </submittedName>
</protein>
<organism evidence="1 2">
    <name type="scientific">Rossellomorea vietnamensis</name>
    <dbReference type="NCBI Taxonomy" id="218284"/>
    <lineage>
        <taxon>Bacteria</taxon>
        <taxon>Bacillati</taxon>
        <taxon>Bacillota</taxon>
        <taxon>Bacilli</taxon>
        <taxon>Bacillales</taxon>
        <taxon>Bacillaceae</taxon>
        <taxon>Rossellomorea</taxon>
    </lineage>
</organism>
<evidence type="ECO:0000313" key="2">
    <source>
        <dbReference type="Proteomes" id="UP001064027"/>
    </source>
</evidence>
<proteinExistence type="predicted"/>
<name>A0ACD4C512_9BACI</name>